<dbReference type="Proteomes" id="UP000663853">
    <property type="component" value="Unassembled WGS sequence"/>
</dbReference>
<sequence>MPLYSKGLLHGILVVFFMFQKMTHFDEGIPILERPWTKLQDLLLRCYLSTSKDTDCQYLRQVSQWIHDLYSGHNWTTMLDYVLVDDDDARQVVNAYTTLLTPPIPLSLAPIMLFDMSITLFRWLYYMPTNPKSKRPALIELLSIVAKAAFERLWLELDREWDDPMPARRRPFTRMYNSGTFQCNDEQSREALFKVFIDIEMYSLVGRLLMFYSRETEQKPGT</sequence>
<reference evidence="2" key="1">
    <citation type="submission" date="2021-01" db="EMBL/GenBank/DDBJ databases">
        <authorList>
            <person name="Kaushik A."/>
        </authorList>
    </citation>
    <scope>NUCLEOTIDE SEQUENCE</scope>
    <source>
        <strain evidence="2">AG6-10EEA</strain>
    </source>
</reference>
<protein>
    <submittedName>
        <fullName evidence="2">Uncharacterized protein</fullName>
    </submittedName>
</protein>
<name>A0A8H3BRV4_9AGAM</name>
<evidence type="ECO:0000313" key="2">
    <source>
        <dbReference type="EMBL" id="CAE6463265.1"/>
    </source>
</evidence>
<keyword evidence="1" id="KW-0732">Signal</keyword>
<evidence type="ECO:0000313" key="3">
    <source>
        <dbReference type="Proteomes" id="UP000663853"/>
    </source>
</evidence>
<gene>
    <name evidence="2" type="ORF">RDB_LOCUS64302</name>
</gene>
<feature type="signal peptide" evidence="1">
    <location>
        <begin position="1"/>
        <end position="24"/>
    </location>
</feature>
<evidence type="ECO:0000256" key="1">
    <source>
        <dbReference type="SAM" id="SignalP"/>
    </source>
</evidence>
<comment type="caution">
    <text evidence="2">The sequence shown here is derived from an EMBL/GenBank/DDBJ whole genome shotgun (WGS) entry which is preliminary data.</text>
</comment>
<organism evidence="2 3">
    <name type="scientific">Rhizoctonia solani</name>
    <dbReference type="NCBI Taxonomy" id="456999"/>
    <lineage>
        <taxon>Eukaryota</taxon>
        <taxon>Fungi</taxon>
        <taxon>Dikarya</taxon>
        <taxon>Basidiomycota</taxon>
        <taxon>Agaricomycotina</taxon>
        <taxon>Agaricomycetes</taxon>
        <taxon>Cantharellales</taxon>
        <taxon>Ceratobasidiaceae</taxon>
        <taxon>Rhizoctonia</taxon>
    </lineage>
</organism>
<accession>A0A8H3BRV4</accession>
<proteinExistence type="predicted"/>
<dbReference type="AlphaFoldDB" id="A0A8H3BRV4"/>
<dbReference type="EMBL" id="CAJMXA010001556">
    <property type="protein sequence ID" value="CAE6463265.1"/>
    <property type="molecule type" value="Genomic_DNA"/>
</dbReference>
<feature type="chain" id="PRO_5034534638" evidence="1">
    <location>
        <begin position="25"/>
        <end position="222"/>
    </location>
</feature>